<feature type="transmembrane region" description="Helical" evidence="7">
    <location>
        <begin position="254"/>
        <end position="273"/>
    </location>
</feature>
<dbReference type="InterPro" id="IPR051679">
    <property type="entry name" value="DASS-Related_Transporters"/>
</dbReference>
<evidence type="ECO:0000256" key="2">
    <source>
        <dbReference type="ARBA" id="ARBA00022448"/>
    </source>
</evidence>
<comment type="caution">
    <text evidence="9">The sequence shown here is derived from an EMBL/GenBank/DDBJ whole genome shotgun (WGS) entry which is preliminary data.</text>
</comment>
<dbReference type="PANTHER" id="PTHR43652">
    <property type="entry name" value="BASIC AMINO ACID ANTIPORTER YFCC-RELATED"/>
    <property type="match status" value="1"/>
</dbReference>
<evidence type="ECO:0000256" key="1">
    <source>
        <dbReference type="ARBA" id="ARBA00004141"/>
    </source>
</evidence>
<evidence type="ECO:0000256" key="5">
    <source>
        <dbReference type="ARBA" id="ARBA00022989"/>
    </source>
</evidence>
<evidence type="ECO:0000313" key="9">
    <source>
        <dbReference type="EMBL" id="HJB07137.1"/>
    </source>
</evidence>
<keyword evidence="5 7" id="KW-1133">Transmembrane helix</keyword>
<organism evidence="9 10">
    <name type="scientific">Candidatus Enterocloster faecavium</name>
    <dbReference type="NCBI Taxonomy" id="2838560"/>
    <lineage>
        <taxon>Bacteria</taxon>
        <taxon>Bacillati</taxon>
        <taxon>Bacillota</taxon>
        <taxon>Clostridia</taxon>
        <taxon>Lachnospirales</taxon>
        <taxon>Lachnospiraceae</taxon>
        <taxon>Enterocloster</taxon>
    </lineage>
</organism>
<dbReference type="GO" id="GO:0005886">
    <property type="term" value="C:plasma membrane"/>
    <property type="evidence" value="ECO:0007669"/>
    <property type="project" value="TreeGrafter"/>
</dbReference>
<evidence type="ECO:0000256" key="7">
    <source>
        <dbReference type="SAM" id="Phobius"/>
    </source>
</evidence>
<feature type="transmembrane region" description="Helical" evidence="7">
    <location>
        <begin position="378"/>
        <end position="397"/>
    </location>
</feature>
<feature type="transmembrane region" description="Helical" evidence="7">
    <location>
        <begin position="137"/>
        <end position="161"/>
    </location>
</feature>
<keyword evidence="4" id="KW-0677">Repeat</keyword>
<evidence type="ECO:0000256" key="6">
    <source>
        <dbReference type="ARBA" id="ARBA00023136"/>
    </source>
</evidence>
<evidence type="ECO:0000313" key="10">
    <source>
        <dbReference type="Proteomes" id="UP000886804"/>
    </source>
</evidence>
<evidence type="ECO:0000259" key="8">
    <source>
        <dbReference type="Pfam" id="PF03600"/>
    </source>
</evidence>
<protein>
    <submittedName>
        <fullName evidence="9">Anion permease</fullName>
    </submittedName>
</protein>
<dbReference type="Pfam" id="PF03600">
    <property type="entry name" value="CitMHS"/>
    <property type="match status" value="1"/>
</dbReference>
<dbReference type="PANTHER" id="PTHR43652:SF1">
    <property type="entry name" value="RESPONSE REGULATOR"/>
    <property type="match status" value="1"/>
</dbReference>
<comment type="subcellular location">
    <subcellularLocation>
        <location evidence="1">Membrane</location>
        <topology evidence="1">Multi-pass membrane protein</topology>
    </subcellularLocation>
</comment>
<feature type="transmembrane region" description="Helical" evidence="7">
    <location>
        <begin position="350"/>
        <end position="372"/>
    </location>
</feature>
<dbReference type="Proteomes" id="UP000886804">
    <property type="component" value="Unassembled WGS sequence"/>
</dbReference>
<feature type="transmembrane region" description="Helical" evidence="7">
    <location>
        <begin position="280"/>
        <end position="304"/>
    </location>
</feature>
<keyword evidence="2" id="KW-0813">Transport</keyword>
<feature type="transmembrane region" description="Helical" evidence="7">
    <location>
        <begin position="324"/>
        <end position="343"/>
    </location>
</feature>
<reference evidence="9" key="1">
    <citation type="journal article" date="2021" name="PeerJ">
        <title>Extensive microbial diversity within the chicken gut microbiome revealed by metagenomics and culture.</title>
        <authorList>
            <person name="Gilroy R."/>
            <person name="Ravi A."/>
            <person name="Getino M."/>
            <person name="Pursley I."/>
            <person name="Horton D.L."/>
            <person name="Alikhan N.F."/>
            <person name="Baker D."/>
            <person name="Gharbi K."/>
            <person name="Hall N."/>
            <person name="Watson M."/>
            <person name="Adriaenssens E.M."/>
            <person name="Foster-Nyarko E."/>
            <person name="Jarju S."/>
            <person name="Secka A."/>
            <person name="Antonio M."/>
            <person name="Oren A."/>
            <person name="Chaudhuri R.R."/>
            <person name="La Ragione R."/>
            <person name="Hildebrand F."/>
            <person name="Pallen M.J."/>
        </authorList>
    </citation>
    <scope>NUCLEOTIDE SEQUENCE</scope>
    <source>
        <strain evidence="9">CHK188-4685</strain>
    </source>
</reference>
<feature type="domain" description="Citrate transporter-like" evidence="8">
    <location>
        <begin position="19"/>
        <end position="374"/>
    </location>
</feature>
<dbReference type="EMBL" id="DWYS01000058">
    <property type="protein sequence ID" value="HJB07137.1"/>
    <property type="molecule type" value="Genomic_DNA"/>
</dbReference>
<proteinExistence type="predicted"/>
<keyword evidence="3 7" id="KW-0812">Transmembrane</keyword>
<name>A0A9D2L6Y0_9FIRM</name>
<accession>A0A9D2L6Y0</accession>
<feature type="transmembrane region" description="Helical" evidence="7">
    <location>
        <begin position="95"/>
        <end position="125"/>
    </location>
</feature>
<feature type="transmembrane region" description="Helical" evidence="7">
    <location>
        <begin position="5"/>
        <end position="21"/>
    </location>
</feature>
<feature type="transmembrane region" description="Helical" evidence="7">
    <location>
        <begin position="409"/>
        <end position="429"/>
    </location>
</feature>
<sequence>MNVQFTICIIIFILMILGYMQSKVSKTVVALTAMVALVLTGCLSEEAALSGFSNSNTIVMATMFIVSEGLSRTQAVHKISSMVNKISNGSFTKILMGYVVITMLLSQIAGSSSAAFAIMFPIVCAMCDNMGFCRSKMLFAVGMVSINTCAILPIGGSAATFSQYNGFLESYGAAAQYRLGFWDPMIARLPNLIAICLYSAFLAPKFSPELPNVDISGKQKGKEQQVLDPFREFMGYGTFIFVIIGLLLSDTLGVPSWIFTLIGALLLCATKVLSAKDAYAAASLGGIVMMYVGVLAMGNALTATGAGEAVGNAVAKLVGNTKNGYVIGLVFFIAPFILTQFMNNRAVSTIFAPISILTCNAIGCDPIGPLMLTLCGSLASFMTPMATATVNMVMGLAGYSQKDLIKMSILPSIILIIVNVLWIMTIYPAF</sequence>
<dbReference type="InterPro" id="IPR004680">
    <property type="entry name" value="Cit_transptr-like_dom"/>
</dbReference>
<evidence type="ECO:0000256" key="4">
    <source>
        <dbReference type="ARBA" id="ARBA00022737"/>
    </source>
</evidence>
<dbReference type="AlphaFoldDB" id="A0A9D2L6Y0"/>
<evidence type="ECO:0000256" key="3">
    <source>
        <dbReference type="ARBA" id="ARBA00022692"/>
    </source>
</evidence>
<reference evidence="9" key="2">
    <citation type="submission" date="2021-04" db="EMBL/GenBank/DDBJ databases">
        <authorList>
            <person name="Gilroy R."/>
        </authorList>
    </citation>
    <scope>NUCLEOTIDE SEQUENCE</scope>
    <source>
        <strain evidence="9">CHK188-4685</strain>
    </source>
</reference>
<dbReference type="GO" id="GO:0055085">
    <property type="term" value="P:transmembrane transport"/>
    <property type="evidence" value="ECO:0007669"/>
    <property type="project" value="InterPro"/>
</dbReference>
<gene>
    <name evidence="9" type="ORF">H9716_04655</name>
</gene>
<keyword evidence="6 7" id="KW-0472">Membrane</keyword>